<dbReference type="AlphaFoldDB" id="X1NYT7"/>
<evidence type="ECO:0000313" key="1">
    <source>
        <dbReference type="EMBL" id="GAI48778.1"/>
    </source>
</evidence>
<name>X1NYT7_9ZZZZ</name>
<reference evidence="1" key="1">
    <citation type="journal article" date="2014" name="Front. Microbiol.">
        <title>High frequency of phylogenetically diverse reductive dehalogenase-homologous genes in deep subseafloor sedimentary metagenomes.</title>
        <authorList>
            <person name="Kawai M."/>
            <person name="Futagami T."/>
            <person name="Toyoda A."/>
            <person name="Takaki Y."/>
            <person name="Nishi S."/>
            <person name="Hori S."/>
            <person name="Arai W."/>
            <person name="Tsubouchi T."/>
            <person name="Morono Y."/>
            <person name="Uchiyama I."/>
            <person name="Ito T."/>
            <person name="Fujiyama A."/>
            <person name="Inagaki F."/>
            <person name="Takami H."/>
        </authorList>
    </citation>
    <scope>NUCLEOTIDE SEQUENCE</scope>
    <source>
        <strain evidence="1">Expedition CK06-06</strain>
    </source>
</reference>
<comment type="caution">
    <text evidence="1">The sequence shown here is derived from an EMBL/GenBank/DDBJ whole genome shotgun (WGS) entry which is preliminary data.</text>
</comment>
<proteinExistence type="predicted"/>
<sequence length="30" mass="3422">EREDKMDVNILIKLGCRMTGVREKTAKLSS</sequence>
<organism evidence="1">
    <name type="scientific">marine sediment metagenome</name>
    <dbReference type="NCBI Taxonomy" id="412755"/>
    <lineage>
        <taxon>unclassified sequences</taxon>
        <taxon>metagenomes</taxon>
        <taxon>ecological metagenomes</taxon>
    </lineage>
</organism>
<protein>
    <submittedName>
        <fullName evidence="1">Uncharacterized protein</fullName>
    </submittedName>
</protein>
<gene>
    <name evidence="1" type="ORF">S06H3_60987</name>
</gene>
<dbReference type="EMBL" id="BARV01039885">
    <property type="protein sequence ID" value="GAI48778.1"/>
    <property type="molecule type" value="Genomic_DNA"/>
</dbReference>
<accession>X1NYT7</accession>
<feature type="non-terminal residue" evidence="1">
    <location>
        <position position="1"/>
    </location>
</feature>